<dbReference type="KEGG" id="taut:V4D30_07165"/>
<sequence>MKKVFVTILLMFFLQSCSWTTEFFVLNSSKDQIVVTFKYPVEPERTTPYLERLKKKNPELYEKIKPTPCKFEKEIKNNCFPKICDENFENCRLLQSDEFIYNQDECFVEVVLKPNQSIKLFEICCSYTGTAEETAKEKDDGKSIADAINVMSLAIKSSDETEVYKGIKLMRAFKKIDKTLYVIEYKGG</sequence>
<accession>A0AAU8GVR9</accession>
<feature type="chain" id="PRO_5043784239" description="Lipoprotein" evidence="1">
    <location>
        <begin position="22"/>
        <end position="188"/>
    </location>
</feature>
<dbReference type="AlphaFoldDB" id="A0AAU8GVR9"/>
<protein>
    <recommendedName>
        <fullName evidence="3">Lipoprotein</fullName>
    </recommendedName>
</protein>
<dbReference type="PROSITE" id="PS51257">
    <property type="entry name" value="PROKAR_LIPOPROTEIN"/>
    <property type="match status" value="1"/>
</dbReference>
<organism evidence="2">
    <name type="scientific">Thermodesulfovibrio autotrophicus</name>
    <dbReference type="NCBI Taxonomy" id="3118333"/>
    <lineage>
        <taxon>Bacteria</taxon>
        <taxon>Pseudomonadati</taxon>
        <taxon>Nitrospirota</taxon>
        <taxon>Thermodesulfovibrionia</taxon>
        <taxon>Thermodesulfovibrionales</taxon>
        <taxon>Thermodesulfovibrionaceae</taxon>
        <taxon>Thermodesulfovibrio</taxon>
    </lineage>
</organism>
<evidence type="ECO:0000313" key="2">
    <source>
        <dbReference type="EMBL" id="XCH46115.1"/>
    </source>
</evidence>
<name>A0AAU8GVR9_9BACT</name>
<reference evidence="2" key="1">
    <citation type="submission" date="2024-01" db="EMBL/GenBank/DDBJ databases">
        <title>The first autotrophic representatives of the genus Thermodesulfovibrio.</title>
        <authorList>
            <person name="Maltseva A.I."/>
            <person name="Elcheninov A.G."/>
            <person name="Kublanov I.V."/>
            <person name="Lebedinsky A.V."/>
            <person name="Frolov E.N."/>
        </authorList>
    </citation>
    <scope>NUCLEOTIDE SEQUENCE</scope>
    <source>
        <strain evidence="2">3907-1M</strain>
    </source>
</reference>
<feature type="signal peptide" evidence="1">
    <location>
        <begin position="1"/>
        <end position="21"/>
    </location>
</feature>
<evidence type="ECO:0000256" key="1">
    <source>
        <dbReference type="SAM" id="SignalP"/>
    </source>
</evidence>
<evidence type="ECO:0008006" key="3">
    <source>
        <dbReference type="Google" id="ProtNLM"/>
    </source>
</evidence>
<gene>
    <name evidence="2" type="ORF">V4D30_07165</name>
</gene>
<proteinExistence type="predicted"/>
<keyword evidence="1" id="KW-0732">Signal</keyword>
<dbReference type="RefSeq" id="WP_353683654.1">
    <property type="nucleotide sequence ID" value="NZ_CP144373.1"/>
</dbReference>
<dbReference type="EMBL" id="CP144373">
    <property type="protein sequence ID" value="XCH46115.1"/>
    <property type="molecule type" value="Genomic_DNA"/>
</dbReference>